<feature type="transmembrane region" description="Helical" evidence="1">
    <location>
        <begin position="97"/>
        <end position="116"/>
    </location>
</feature>
<evidence type="ECO:0000313" key="2">
    <source>
        <dbReference type="EMBL" id="VAW42852.1"/>
    </source>
</evidence>
<gene>
    <name evidence="2" type="ORF">MNBD_CHLOROFLEXI01-853</name>
</gene>
<sequence>MSKIQKIIGPRVPSSLPEEERKRFLIPTLLFAVAGILLLISMPLPYWQMELYAPQYPKGLYLTAYIDGLEGDLFEINILNHYIGMRPLEEAAQFERSISTIAIGATALLVLAAIFIRTKWVVLLTLPTILMPAMFLADLQYWMWNFGTHLDEAAPLSSSIEPFVPLVLGKGNIAQFETMGLPGTGLYLAFLASALVVVGLYFHRQIYKPLVEREQAAVEA</sequence>
<dbReference type="AlphaFoldDB" id="A0A3B0VUU9"/>
<feature type="transmembrane region" description="Helical" evidence="1">
    <location>
        <begin position="185"/>
        <end position="203"/>
    </location>
</feature>
<feature type="transmembrane region" description="Helical" evidence="1">
    <location>
        <begin position="123"/>
        <end position="143"/>
    </location>
</feature>
<feature type="transmembrane region" description="Helical" evidence="1">
    <location>
        <begin position="24"/>
        <end position="47"/>
    </location>
</feature>
<organism evidence="2">
    <name type="scientific">hydrothermal vent metagenome</name>
    <dbReference type="NCBI Taxonomy" id="652676"/>
    <lineage>
        <taxon>unclassified sequences</taxon>
        <taxon>metagenomes</taxon>
        <taxon>ecological metagenomes</taxon>
    </lineage>
</organism>
<protein>
    <recommendedName>
        <fullName evidence="3">Cytochrome C</fullName>
    </recommendedName>
</protein>
<evidence type="ECO:0000256" key="1">
    <source>
        <dbReference type="SAM" id="Phobius"/>
    </source>
</evidence>
<proteinExistence type="predicted"/>
<keyword evidence="1" id="KW-0472">Membrane</keyword>
<keyword evidence="1" id="KW-1133">Transmembrane helix</keyword>
<accession>A0A3B0VUU9</accession>
<dbReference type="EMBL" id="UOEU01000972">
    <property type="protein sequence ID" value="VAW42852.1"/>
    <property type="molecule type" value="Genomic_DNA"/>
</dbReference>
<reference evidence="2" key="1">
    <citation type="submission" date="2018-06" db="EMBL/GenBank/DDBJ databases">
        <authorList>
            <person name="Zhirakovskaya E."/>
        </authorList>
    </citation>
    <scope>NUCLEOTIDE SEQUENCE</scope>
</reference>
<name>A0A3B0VUU9_9ZZZZ</name>
<keyword evidence="1" id="KW-0812">Transmembrane</keyword>
<evidence type="ECO:0008006" key="3">
    <source>
        <dbReference type="Google" id="ProtNLM"/>
    </source>
</evidence>